<proteinExistence type="predicted"/>
<dbReference type="PANTHER" id="PTHR33973:SF4">
    <property type="entry name" value="OS07G0153300 PROTEIN"/>
    <property type="match status" value="1"/>
</dbReference>
<dbReference type="InterPro" id="IPR010775">
    <property type="entry name" value="DUF1365"/>
</dbReference>
<dbReference type="STRING" id="1156985.SAMN04488118_108183"/>
<dbReference type="OrthoDB" id="9778801at2"/>
<dbReference type="AlphaFoldDB" id="A0A1G5R6J2"/>
<organism evidence="1 2">
    <name type="scientific">Epibacterium ulvae</name>
    <dbReference type="NCBI Taxonomy" id="1156985"/>
    <lineage>
        <taxon>Bacteria</taxon>
        <taxon>Pseudomonadati</taxon>
        <taxon>Pseudomonadota</taxon>
        <taxon>Alphaproteobacteria</taxon>
        <taxon>Rhodobacterales</taxon>
        <taxon>Roseobacteraceae</taxon>
        <taxon>Epibacterium</taxon>
    </lineage>
</organism>
<evidence type="ECO:0000313" key="2">
    <source>
        <dbReference type="Proteomes" id="UP000198767"/>
    </source>
</evidence>
<sequence length="257" mass="29441">MIEHIAAQTYHRRQGALHNAFTYGVDFVLTDLTEPQPGLISKNRFNLWSLHDRHHGGPRGKGQGLPWFQEVLKAHDFPVEQAEFLLLTQPSLLWFHFNPVSFWIALIDGKPCAFVAEVNNTFGHRHCYFCALDGFRSIQERDVLHATKIMHVSPFQQVAGTYQFQLAYTEDDIKIRIDYKNQGEGVLATLSGKRRPATNRSLLYAAMRRPFGAVRVIGLIYWQALKLWIKRAPFLKTPPPPKLPLSSQITHDTRDPS</sequence>
<name>A0A1G5R6J2_9RHOB</name>
<gene>
    <name evidence="1" type="ORF">SAMN04488118_108183</name>
</gene>
<protein>
    <recommendedName>
        <fullName evidence="3">Cyclopropane-fatty-acyl-phospholipid synthase</fullName>
    </recommendedName>
</protein>
<evidence type="ECO:0000313" key="1">
    <source>
        <dbReference type="EMBL" id="SCZ69041.1"/>
    </source>
</evidence>
<dbReference type="Pfam" id="PF07103">
    <property type="entry name" value="DUF1365"/>
    <property type="match status" value="1"/>
</dbReference>
<dbReference type="Proteomes" id="UP000198767">
    <property type="component" value="Unassembled WGS sequence"/>
</dbReference>
<dbReference type="EMBL" id="FMWG01000008">
    <property type="protein sequence ID" value="SCZ69041.1"/>
    <property type="molecule type" value="Genomic_DNA"/>
</dbReference>
<keyword evidence="2" id="KW-1185">Reference proteome</keyword>
<reference evidence="1 2" key="1">
    <citation type="submission" date="2016-10" db="EMBL/GenBank/DDBJ databases">
        <authorList>
            <person name="de Groot N.N."/>
        </authorList>
    </citation>
    <scope>NUCLEOTIDE SEQUENCE [LARGE SCALE GENOMIC DNA]</scope>
    <source>
        <strain evidence="1 2">U95</strain>
    </source>
</reference>
<dbReference type="RefSeq" id="WP_090219822.1">
    <property type="nucleotide sequence ID" value="NZ_FMWG01000008.1"/>
</dbReference>
<dbReference type="PANTHER" id="PTHR33973">
    <property type="entry name" value="OS07G0153300 PROTEIN"/>
    <property type="match status" value="1"/>
</dbReference>
<accession>A0A1G5R6J2</accession>
<evidence type="ECO:0008006" key="3">
    <source>
        <dbReference type="Google" id="ProtNLM"/>
    </source>
</evidence>